<protein>
    <recommendedName>
        <fullName evidence="2">Single-stranded-DNA-specific exonuclease RecJ</fullName>
    </recommendedName>
</protein>
<feature type="domain" description="Single-stranded-DNA-specific exonuclease RecJ C-terminal" evidence="8">
    <location>
        <begin position="566"/>
        <end position="769"/>
    </location>
</feature>
<evidence type="ECO:0000256" key="1">
    <source>
        <dbReference type="ARBA" id="ARBA00005915"/>
    </source>
</evidence>
<keyword evidence="4" id="KW-0378">Hydrolase</keyword>
<keyword evidence="3" id="KW-0540">Nuclease</keyword>
<evidence type="ECO:0000259" key="9">
    <source>
        <dbReference type="Pfam" id="PF17768"/>
    </source>
</evidence>
<dbReference type="RefSeq" id="WP_230496230.1">
    <property type="nucleotide sequence ID" value="NZ_CAKJTG010000008.1"/>
</dbReference>
<evidence type="ECO:0000259" key="6">
    <source>
        <dbReference type="Pfam" id="PF01368"/>
    </source>
</evidence>
<evidence type="ECO:0000256" key="5">
    <source>
        <dbReference type="ARBA" id="ARBA00022839"/>
    </source>
</evidence>
<feature type="domain" description="DDH" evidence="6">
    <location>
        <begin position="82"/>
        <end position="225"/>
    </location>
</feature>
<dbReference type="InterPro" id="IPR051673">
    <property type="entry name" value="SSDNA_exonuclease_RecJ"/>
</dbReference>
<dbReference type="Pfam" id="PF01368">
    <property type="entry name" value="DHH"/>
    <property type="match status" value="1"/>
</dbReference>
<keyword evidence="11" id="KW-1185">Reference proteome</keyword>
<evidence type="ECO:0000259" key="8">
    <source>
        <dbReference type="Pfam" id="PF10141"/>
    </source>
</evidence>
<organism evidence="10 11">
    <name type="scientific">Pseudoneobacillus rhizosphaerae</name>
    <dbReference type="NCBI Taxonomy" id="2880968"/>
    <lineage>
        <taxon>Bacteria</taxon>
        <taxon>Bacillati</taxon>
        <taxon>Bacillota</taxon>
        <taxon>Bacilli</taxon>
        <taxon>Bacillales</taxon>
        <taxon>Bacillaceae</taxon>
        <taxon>Pseudoneobacillus</taxon>
    </lineage>
</organism>
<gene>
    <name evidence="10" type="ORF">NEOCIP111885_01666</name>
</gene>
<proteinExistence type="inferred from homology"/>
<comment type="caution">
    <text evidence="10">The sequence shown here is derived from an EMBL/GenBank/DDBJ whole genome shotgun (WGS) entry which is preliminary data.</text>
</comment>
<evidence type="ECO:0000259" key="7">
    <source>
        <dbReference type="Pfam" id="PF02272"/>
    </source>
</evidence>
<dbReference type="NCBIfam" id="TIGR00644">
    <property type="entry name" value="recJ"/>
    <property type="match status" value="1"/>
</dbReference>
<dbReference type="EMBL" id="CAKJTG010000008">
    <property type="protein sequence ID" value="CAG9607974.1"/>
    <property type="molecule type" value="Genomic_DNA"/>
</dbReference>
<dbReference type="GO" id="GO:0003676">
    <property type="term" value="F:nucleic acid binding"/>
    <property type="evidence" value="ECO:0007669"/>
    <property type="project" value="InterPro"/>
</dbReference>
<keyword evidence="5" id="KW-0269">Exonuclease</keyword>
<dbReference type="Gene3D" id="3.90.1640.30">
    <property type="match status" value="1"/>
</dbReference>
<reference evidence="10" key="1">
    <citation type="submission" date="2021-10" db="EMBL/GenBank/DDBJ databases">
        <authorList>
            <person name="Criscuolo A."/>
        </authorList>
    </citation>
    <scope>NUCLEOTIDE SEQUENCE</scope>
    <source>
        <strain evidence="10">CIP111885</strain>
    </source>
</reference>
<comment type="similarity">
    <text evidence="1">Belongs to the RecJ family.</text>
</comment>
<sequence length="787" mass="89374">MLKAKTRWNVRKPDQVLVETLTKELNITPLVAQLLVNRGFDTVEDARYFLFGTEKFHDPYLLKDMDKAVKRIKEAIENQDPILIFGDYDADGVSSTTVMMKTLTDLGAHVEFYIPNRFTEGYGPNEAAFRHAYESGYKLIITVDTGISALNEAKLAKELGLDLIITDHHEPGPELPDCFAIIHPKLEDSLYPFKELAGVGVAFKLAHALYGQVPEHLLEIAVIGTIADLVPLKDENRFIAKAGIQKLMRTNNIGLRALFKICSIDLSSITEETIGFSIGPRINAAGRLGDAAPAVQLLLTEDPEEAMELANEIDGLNRKRQAIVNEITEEAIELVEETFSSDQKVIVIGKENWNAGVVGIVASRLVDKYYRPTIVLTYDHEKGTAKGSARSIDGFDLFQNLSICRDILPHFGGHTAAAGMTLNINDVVELRRRLNELAAEHLSEDKLIPVTKLDGEFEIQEIQLDAVKEMLLLAPFGMENPKPKVLLKDAGISNFRKIGSDQNHLKITLEKKGFILDTIGFGLGRLYDEVSPTSSISVIGELSINEWNNIQKPQLFLQDMAVEHWQLFDWRGNNRAGQLFKNLNLTDTKFIVFNQEYQDTFSKWLSQDSITYISNEEEARILDLHEKNVVLLDFPPSKEIVNELLCGKKPGRIYPLFYKKDSAFFNTMPTREHFKWYYAFLAKKAPFDLKRFGDDLAKHRGWSKETIDFMSQVFFELDFATINNGLISLEKIAPKRDLTESKTYQQRQAQFTLEKELLYSSFNQLKDWFDTIFQESVENREAKEEWI</sequence>
<feature type="domain" description="DHHA1" evidence="7">
    <location>
        <begin position="343"/>
        <end position="439"/>
    </location>
</feature>
<dbReference type="Pfam" id="PF10141">
    <property type="entry name" value="ssDNA-exonuc_C"/>
    <property type="match status" value="1"/>
</dbReference>
<dbReference type="Pfam" id="PF17768">
    <property type="entry name" value="RecJ_OB"/>
    <property type="match status" value="1"/>
</dbReference>
<dbReference type="Pfam" id="PF02272">
    <property type="entry name" value="DHHA1"/>
    <property type="match status" value="1"/>
</dbReference>
<evidence type="ECO:0000256" key="2">
    <source>
        <dbReference type="ARBA" id="ARBA00019841"/>
    </source>
</evidence>
<dbReference type="InterPro" id="IPR041122">
    <property type="entry name" value="RecJ_OB"/>
</dbReference>
<dbReference type="InterPro" id="IPR038763">
    <property type="entry name" value="DHH_sf"/>
</dbReference>
<dbReference type="InterPro" id="IPR018779">
    <property type="entry name" value="RecJ_C"/>
</dbReference>
<dbReference type="Gene3D" id="3.10.310.30">
    <property type="match status" value="1"/>
</dbReference>
<evidence type="ECO:0000256" key="3">
    <source>
        <dbReference type="ARBA" id="ARBA00022722"/>
    </source>
</evidence>
<feature type="domain" description="RecJ OB" evidence="9">
    <location>
        <begin position="453"/>
        <end position="559"/>
    </location>
</feature>
<dbReference type="PANTHER" id="PTHR30255">
    <property type="entry name" value="SINGLE-STRANDED-DNA-SPECIFIC EXONUCLEASE RECJ"/>
    <property type="match status" value="1"/>
</dbReference>
<dbReference type="Proteomes" id="UP000789845">
    <property type="component" value="Unassembled WGS sequence"/>
</dbReference>
<dbReference type="PANTHER" id="PTHR30255:SF2">
    <property type="entry name" value="SINGLE-STRANDED-DNA-SPECIFIC EXONUCLEASE RECJ"/>
    <property type="match status" value="1"/>
</dbReference>
<dbReference type="InterPro" id="IPR003156">
    <property type="entry name" value="DHHA1_dom"/>
</dbReference>
<accession>A0A9C7G8M1</accession>
<dbReference type="GO" id="GO:0006310">
    <property type="term" value="P:DNA recombination"/>
    <property type="evidence" value="ECO:0007669"/>
    <property type="project" value="InterPro"/>
</dbReference>
<evidence type="ECO:0000313" key="10">
    <source>
        <dbReference type="EMBL" id="CAG9607974.1"/>
    </source>
</evidence>
<evidence type="ECO:0000256" key="4">
    <source>
        <dbReference type="ARBA" id="ARBA00022801"/>
    </source>
</evidence>
<dbReference type="GO" id="GO:0006281">
    <property type="term" value="P:DNA repair"/>
    <property type="evidence" value="ECO:0007669"/>
    <property type="project" value="InterPro"/>
</dbReference>
<evidence type="ECO:0000313" key="11">
    <source>
        <dbReference type="Proteomes" id="UP000789845"/>
    </source>
</evidence>
<name>A0A9C7G8M1_9BACI</name>
<dbReference type="InterPro" id="IPR004610">
    <property type="entry name" value="RecJ"/>
</dbReference>
<dbReference type="InterPro" id="IPR001667">
    <property type="entry name" value="DDH_dom"/>
</dbReference>
<dbReference type="GO" id="GO:0008409">
    <property type="term" value="F:5'-3' exonuclease activity"/>
    <property type="evidence" value="ECO:0007669"/>
    <property type="project" value="InterPro"/>
</dbReference>
<dbReference type="SUPFAM" id="SSF64182">
    <property type="entry name" value="DHH phosphoesterases"/>
    <property type="match status" value="1"/>
</dbReference>
<dbReference type="AlphaFoldDB" id="A0A9C7G8M1"/>